<dbReference type="PANTHER" id="PTHR36978">
    <property type="entry name" value="P-LOOP CONTAINING NUCLEOTIDE TRIPHOSPHATE HYDROLASE"/>
    <property type="match status" value="1"/>
</dbReference>
<dbReference type="InterPro" id="IPR040632">
    <property type="entry name" value="Sulfotransfer_4"/>
</dbReference>
<reference evidence="1" key="2">
    <citation type="journal article" date="2023" name="IMA Fungus">
        <title>Comparative genomic study of the Penicillium genus elucidates a diverse pangenome and 15 lateral gene transfer events.</title>
        <authorList>
            <person name="Petersen C."/>
            <person name="Sorensen T."/>
            <person name="Nielsen M.R."/>
            <person name="Sondergaard T.E."/>
            <person name="Sorensen J.L."/>
            <person name="Fitzpatrick D.A."/>
            <person name="Frisvad J.C."/>
            <person name="Nielsen K.L."/>
        </authorList>
    </citation>
    <scope>NUCLEOTIDE SEQUENCE</scope>
    <source>
        <strain evidence="1">IBT 30069</strain>
    </source>
</reference>
<dbReference type="EMBL" id="JAPQKH010000004">
    <property type="protein sequence ID" value="KAJ5101205.1"/>
    <property type="molecule type" value="Genomic_DNA"/>
</dbReference>
<protein>
    <recommendedName>
        <fullName evidence="3">Sulfotransferase</fullName>
    </recommendedName>
</protein>
<dbReference type="Gene3D" id="3.40.50.300">
    <property type="entry name" value="P-loop containing nucleotide triphosphate hydrolases"/>
    <property type="match status" value="1"/>
</dbReference>
<dbReference type="OrthoDB" id="408152at2759"/>
<dbReference type="Pfam" id="PF17784">
    <property type="entry name" value="Sulfotransfer_4"/>
    <property type="match status" value="1"/>
</dbReference>
<evidence type="ECO:0000313" key="1">
    <source>
        <dbReference type="EMBL" id="KAJ5101205.1"/>
    </source>
</evidence>
<accession>A0A9W9KCC8</accession>
<gene>
    <name evidence="1" type="ORF">N7456_007257</name>
</gene>
<proteinExistence type="predicted"/>
<comment type="caution">
    <text evidence="1">The sequence shown here is derived from an EMBL/GenBank/DDBJ whole genome shotgun (WGS) entry which is preliminary data.</text>
</comment>
<name>A0A9W9KCC8_9EURO</name>
<sequence length="296" mass="33535">MSRVLDRIPVPTEVRRKKVIVLSLSRSGTLGLYRALQILGFKPYHVYECFIVNGTEHTKIFTETAVAQFNRLSGIKRATRADCDKWFANYDAIVEVTSLLSTEVLNSYAEDPDVKFILTERDPRKWALSINNSGGKAFQAVSSFPLNVLKYFDSQLYHFIEPHLVMYNAFASGTLPGDTDNEEMLCQFYNDYIHMVKATIPADRRLDIQLDRDGLGWDDICSYLEVPKPEQDYPDRNQPAKFQALFEAFLKPRVAVAAIRCGAVIVAALGVCGWASVKYGPLVLETLTDYVRARWS</sequence>
<dbReference type="InterPro" id="IPR027417">
    <property type="entry name" value="P-loop_NTPase"/>
</dbReference>
<dbReference type="AlphaFoldDB" id="A0A9W9KCC8"/>
<dbReference type="SUPFAM" id="SSF52540">
    <property type="entry name" value="P-loop containing nucleoside triphosphate hydrolases"/>
    <property type="match status" value="1"/>
</dbReference>
<organism evidence="1 2">
    <name type="scientific">Penicillium angulare</name>
    <dbReference type="NCBI Taxonomy" id="116970"/>
    <lineage>
        <taxon>Eukaryota</taxon>
        <taxon>Fungi</taxon>
        <taxon>Dikarya</taxon>
        <taxon>Ascomycota</taxon>
        <taxon>Pezizomycotina</taxon>
        <taxon>Eurotiomycetes</taxon>
        <taxon>Eurotiomycetidae</taxon>
        <taxon>Eurotiales</taxon>
        <taxon>Aspergillaceae</taxon>
        <taxon>Penicillium</taxon>
    </lineage>
</organism>
<reference evidence="1" key="1">
    <citation type="submission" date="2022-11" db="EMBL/GenBank/DDBJ databases">
        <authorList>
            <person name="Petersen C."/>
        </authorList>
    </citation>
    <scope>NUCLEOTIDE SEQUENCE</scope>
    <source>
        <strain evidence="1">IBT 30069</strain>
    </source>
</reference>
<dbReference type="Proteomes" id="UP001149165">
    <property type="component" value="Unassembled WGS sequence"/>
</dbReference>
<evidence type="ECO:0008006" key="3">
    <source>
        <dbReference type="Google" id="ProtNLM"/>
    </source>
</evidence>
<keyword evidence="2" id="KW-1185">Reference proteome</keyword>
<evidence type="ECO:0000313" key="2">
    <source>
        <dbReference type="Proteomes" id="UP001149165"/>
    </source>
</evidence>
<dbReference type="PANTHER" id="PTHR36978:SF4">
    <property type="entry name" value="P-LOOP CONTAINING NUCLEOSIDE TRIPHOSPHATE HYDROLASE PROTEIN"/>
    <property type="match status" value="1"/>
</dbReference>